<protein>
    <recommendedName>
        <fullName evidence="2">Alpha-carbonic anhydrase domain-containing protein</fullName>
    </recommendedName>
</protein>
<dbReference type="Proteomes" id="UP000245119">
    <property type="component" value="Linkage Group LG4"/>
</dbReference>
<accession>A0A2T7PDS0</accession>
<evidence type="ECO:0000259" key="2">
    <source>
        <dbReference type="PROSITE" id="PS51144"/>
    </source>
</evidence>
<evidence type="ECO:0000256" key="1">
    <source>
        <dbReference type="SAM" id="MobiDB-lite"/>
    </source>
</evidence>
<comment type="caution">
    <text evidence="3">The sequence shown here is derived from an EMBL/GenBank/DDBJ whole genome shotgun (WGS) entry which is preliminary data.</text>
</comment>
<name>A0A2T7PDS0_POMCA</name>
<dbReference type="AlphaFoldDB" id="A0A2T7PDS0"/>
<dbReference type="InterPro" id="IPR036398">
    <property type="entry name" value="CA_dom_sf"/>
</dbReference>
<dbReference type="InterPro" id="IPR001148">
    <property type="entry name" value="CA_dom"/>
</dbReference>
<reference evidence="3 4" key="1">
    <citation type="submission" date="2018-04" db="EMBL/GenBank/DDBJ databases">
        <title>The genome of golden apple snail Pomacea canaliculata provides insight into stress tolerance and invasive adaptation.</title>
        <authorList>
            <person name="Liu C."/>
            <person name="Liu B."/>
            <person name="Ren Y."/>
            <person name="Zhang Y."/>
            <person name="Wang H."/>
            <person name="Li S."/>
            <person name="Jiang F."/>
            <person name="Yin L."/>
            <person name="Zhang G."/>
            <person name="Qian W."/>
            <person name="Fan W."/>
        </authorList>
    </citation>
    <scope>NUCLEOTIDE SEQUENCE [LARGE SCALE GENOMIC DNA]</scope>
    <source>
        <strain evidence="3">SZHN2017</strain>
        <tissue evidence="3">Muscle</tissue>
    </source>
</reference>
<dbReference type="Pfam" id="PF00194">
    <property type="entry name" value="Carb_anhydrase"/>
    <property type="match status" value="1"/>
</dbReference>
<feature type="compositionally biased region" description="Polar residues" evidence="1">
    <location>
        <begin position="67"/>
        <end position="81"/>
    </location>
</feature>
<feature type="region of interest" description="Disordered" evidence="1">
    <location>
        <begin position="66"/>
        <end position="94"/>
    </location>
</feature>
<dbReference type="Gene3D" id="3.10.200.10">
    <property type="entry name" value="Alpha carbonic anhydrase"/>
    <property type="match status" value="1"/>
</dbReference>
<evidence type="ECO:0000313" key="4">
    <source>
        <dbReference type="Proteomes" id="UP000245119"/>
    </source>
</evidence>
<organism evidence="3 4">
    <name type="scientific">Pomacea canaliculata</name>
    <name type="common">Golden apple snail</name>
    <dbReference type="NCBI Taxonomy" id="400727"/>
    <lineage>
        <taxon>Eukaryota</taxon>
        <taxon>Metazoa</taxon>
        <taxon>Spiralia</taxon>
        <taxon>Lophotrochozoa</taxon>
        <taxon>Mollusca</taxon>
        <taxon>Gastropoda</taxon>
        <taxon>Caenogastropoda</taxon>
        <taxon>Architaenioglossa</taxon>
        <taxon>Ampullarioidea</taxon>
        <taxon>Ampullariidae</taxon>
        <taxon>Pomacea</taxon>
    </lineage>
</organism>
<proteinExistence type="predicted"/>
<dbReference type="PROSITE" id="PS51144">
    <property type="entry name" value="ALPHA_CA_2"/>
    <property type="match status" value="1"/>
</dbReference>
<keyword evidence="4" id="KW-1185">Reference proteome</keyword>
<dbReference type="SUPFAM" id="SSF51069">
    <property type="entry name" value="Carbonic anhydrase"/>
    <property type="match status" value="1"/>
</dbReference>
<evidence type="ECO:0000313" key="3">
    <source>
        <dbReference type="EMBL" id="PVD31564.1"/>
    </source>
</evidence>
<sequence>MSGVLFVDLDTHLLITVVVNVISGKMNVTGGGLDGPYQVAQFHFHWGSNSSRGSEHEVNEKHYPMEVTSSPPHIYPTSTSLPPHFHPTSAPTRT</sequence>
<gene>
    <name evidence="3" type="ORF">C0Q70_06978</name>
</gene>
<dbReference type="STRING" id="400727.A0A2T7PDS0"/>
<dbReference type="EMBL" id="PZQS01000004">
    <property type="protein sequence ID" value="PVD31564.1"/>
    <property type="molecule type" value="Genomic_DNA"/>
</dbReference>
<feature type="domain" description="Alpha-carbonic anhydrase" evidence="2">
    <location>
        <begin position="1"/>
        <end position="94"/>
    </location>
</feature>
<dbReference type="OrthoDB" id="429145at2759"/>